<evidence type="ECO:0000256" key="3">
    <source>
        <dbReference type="ARBA" id="ARBA00022989"/>
    </source>
</evidence>
<name>A0AAD9J2R8_9ANNE</name>
<keyword evidence="2 8" id="KW-0812">Transmembrane</keyword>
<evidence type="ECO:0000256" key="2">
    <source>
        <dbReference type="ARBA" id="ARBA00022692"/>
    </source>
</evidence>
<evidence type="ECO:0000256" key="1">
    <source>
        <dbReference type="ARBA" id="ARBA00004141"/>
    </source>
</evidence>
<feature type="transmembrane region" description="Helical" evidence="9">
    <location>
        <begin position="128"/>
        <end position="149"/>
    </location>
</feature>
<dbReference type="PROSITE" id="PS00237">
    <property type="entry name" value="G_PROTEIN_RECEP_F1_1"/>
    <property type="match status" value="1"/>
</dbReference>
<keyword evidence="12" id="KW-1185">Reference proteome</keyword>
<dbReference type="GO" id="GO:0005886">
    <property type="term" value="C:plasma membrane"/>
    <property type="evidence" value="ECO:0007669"/>
    <property type="project" value="TreeGrafter"/>
</dbReference>
<evidence type="ECO:0000256" key="7">
    <source>
        <dbReference type="ARBA" id="ARBA00023224"/>
    </source>
</evidence>
<dbReference type="EMBL" id="JAODUP010000692">
    <property type="protein sequence ID" value="KAK2145249.1"/>
    <property type="molecule type" value="Genomic_DNA"/>
</dbReference>
<dbReference type="SUPFAM" id="SSF81321">
    <property type="entry name" value="Family A G protein-coupled receptor-like"/>
    <property type="match status" value="1"/>
</dbReference>
<evidence type="ECO:0000256" key="8">
    <source>
        <dbReference type="RuleBase" id="RU000688"/>
    </source>
</evidence>
<dbReference type="Proteomes" id="UP001208570">
    <property type="component" value="Unassembled WGS sequence"/>
</dbReference>
<evidence type="ECO:0000259" key="10">
    <source>
        <dbReference type="PROSITE" id="PS50262"/>
    </source>
</evidence>
<accession>A0AAD9J2R8</accession>
<feature type="transmembrane region" description="Helical" evidence="9">
    <location>
        <begin position="161"/>
        <end position="181"/>
    </location>
</feature>
<evidence type="ECO:0000313" key="11">
    <source>
        <dbReference type="EMBL" id="KAK2145249.1"/>
    </source>
</evidence>
<dbReference type="Gene3D" id="1.20.1070.10">
    <property type="entry name" value="Rhodopsin 7-helix transmembrane proteins"/>
    <property type="match status" value="1"/>
</dbReference>
<dbReference type="PANTHER" id="PTHR24243">
    <property type="entry name" value="G-PROTEIN COUPLED RECEPTOR"/>
    <property type="match status" value="1"/>
</dbReference>
<keyword evidence="6 8" id="KW-0675">Receptor</keyword>
<keyword evidence="5 9" id="KW-0472">Membrane</keyword>
<feature type="transmembrane region" description="Helical" evidence="9">
    <location>
        <begin position="317"/>
        <end position="337"/>
    </location>
</feature>
<dbReference type="CDD" id="cd14978">
    <property type="entry name" value="7tmA_FMRFamide_R-like"/>
    <property type="match status" value="1"/>
</dbReference>
<proteinExistence type="inferred from homology"/>
<feature type="transmembrane region" description="Helical" evidence="9">
    <location>
        <begin position="217"/>
        <end position="238"/>
    </location>
</feature>
<dbReference type="PANTHER" id="PTHR24243:SF230">
    <property type="entry name" value="G-PROTEIN COUPLED RECEPTORS FAMILY 1 PROFILE DOMAIN-CONTAINING PROTEIN"/>
    <property type="match status" value="1"/>
</dbReference>
<dbReference type="Pfam" id="PF00001">
    <property type="entry name" value="7tm_1"/>
    <property type="match status" value="1"/>
</dbReference>
<dbReference type="InterPro" id="IPR017452">
    <property type="entry name" value="GPCR_Rhodpsn_7TM"/>
</dbReference>
<dbReference type="GO" id="GO:0004930">
    <property type="term" value="F:G protein-coupled receptor activity"/>
    <property type="evidence" value="ECO:0007669"/>
    <property type="project" value="UniProtKB-KW"/>
</dbReference>
<feature type="domain" description="G-protein coupled receptors family 1 profile" evidence="10">
    <location>
        <begin position="51"/>
        <end position="330"/>
    </location>
</feature>
<feature type="transmembrane region" description="Helical" evidence="9">
    <location>
        <begin position="268"/>
        <end position="292"/>
    </location>
</feature>
<dbReference type="AlphaFoldDB" id="A0AAD9J2R8"/>
<comment type="similarity">
    <text evidence="8">Belongs to the G-protein coupled receptor 1 family.</text>
</comment>
<sequence length="375" mass="42511">MAATGTSANNTTLLNGTSATCFILNDPPEVVLTHKISLYSCMLFVVVGVIGNALSIVVFTNKNMRTMSSNTYLLALAFSDSLYLVSVFFADVLKNLKCFYFPAIPLDVVNNSSVVCQLSQYFLDLFSDYSTCLILVFTIERFIAVYLPVRFKQLCTLRRARITCIGVFAVIASFIAPYHVLYMGLYTDELGRVYNYCSIKGVEYERPFMILYVTESVLFRIVPVFAIAVVNVFIIVRVTRVSREHRKRIAASGKPNKRTRKEEKNLQLTIMLILVSTSYVLLYLPVLVTFVIDYLKRSEAIEISQHDMLMASDYTRALYVSGFAINFFLYTISGRVFREQLQLILHCTRGRDDRNGYVKSTAETDALTCKHSGDR</sequence>
<evidence type="ECO:0000256" key="9">
    <source>
        <dbReference type="SAM" id="Phobius"/>
    </source>
</evidence>
<protein>
    <recommendedName>
        <fullName evidence="10">G-protein coupled receptors family 1 profile domain-containing protein</fullName>
    </recommendedName>
</protein>
<feature type="transmembrane region" description="Helical" evidence="9">
    <location>
        <begin position="71"/>
        <end position="90"/>
    </location>
</feature>
<reference evidence="11" key="1">
    <citation type="journal article" date="2023" name="Mol. Biol. Evol.">
        <title>Third-Generation Sequencing Reveals the Adaptive Role of the Epigenome in Three Deep-Sea Polychaetes.</title>
        <authorList>
            <person name="Perez M."/>
            <person name="Aroh O."/>
            <person name="Sun Y."/>
            <person name="Lan Y."/>
            <person name="Juniper S.K."/>
            <person name="Young C.R."/>
            <person name="Angers B."/>
            <person name="Qian P.Y."/>
        </authorList>
    </citation>
    <scope>NUCLEOTIDE SEQUENCE</scope>
    <source>
        <strain evidence="11">P08H-3</strain>
    </source>
</reference>
<dbReference type="PROSITE" id="PS50262">
    <property type="entry name" value="G_PROTEIN_RECEP_F1_2"/>
    <property type="match status" value="1"/>
</dbReference>
<gene>
    <name evidence="11" type="ORF">LSH36_692g00003</name>
</gene>
<evidence type="ECO:0000256" key="6">
    <source>
        <dbReference type="ARBA" id="ARBA00023170"/>
    </source>
</evidence>
<comment type="subcellular location">
    <subcellularLocation>
        <location evidence="1">Membrane</location>
        <topology evidence="1">Multi-pass membrane protein</topology>
    </subcellularLocation>
</comment>
<keyword evidence="3 9" id="KW-1133">Transmembrane helix</keyword>
<evidence type="ECO:0000256" key="4">
    <source>
        <dbReference type="ARBA" id="ARBA00023040"/>
    </source>
</evidence>
<evidence type="ECO:0000256" key="5">
    <source>
        <dbReference type="ARBA" id="ARBA00023136"/>
    </source>
</evidence>
<evidence type="ECO:0000313" key="12">
    <source>
        <dbReference type="Proteomes" id="UP001208570"/>
    </source>
</evidence>
<dbReference type="PRINTS" id="PR00237">
    <property type="entry name" value="GPCRRHODOPSN"/>
</dbReference>
<keyword evidence="4 8" id="KW-0297">G-protein coupled receptor</keyword>
<dbReference type="SMART" id="SM01381">
    <property type="entry name" value="7TM_GPCR_Srsx"/>
    <property type="match status" value="1"/>
</dbReference>
<comment type="caution">
    <text evidence="11">The sequence shown here is derived from an EMBL/GenBank/DDBJ whole genome shotgun (WGS) entry which is preliminary data.</text>
</comment>
<feature type="transmembrane region" description="Helical" evidence="9">
    <location>
        <begin position="36"/>
        <end position="59"/>
    </location>
</feature>
<organism evidence="11 12">
    <name type="scientific">Paralvinella palmiformis</name>
    <dbReference type="NCBI Taxonomy" id="53620"/>
    <lineage>
        <taxon>Eukaryota</taxon>
        <taxon>Metazoa</taxon>
        <taxon>Spiralia</taxon>
        <taxon>Lophotrochozoa</taxon>
        <taxon>Annelida</taxon>
        <taxon>Polychaeta</taxon>
        <taxon>Sedentaria</taxon>
        <taxon>Canalipalpata</taxon>
        <taxon>Terebellida</taxon>
        <taxon>Terebelliformia</taxon>
        <taxon>Alvinellidae</taxon>
        <taxon>Paralvinella</taxon>
    </lineage>
</organism>
<dbReference type="InterPro" id="IPR000276">
    <property type="entry name" value="GPCR_Rhodpsn"/>
</dbReference>
<keyword evidence="7 8" id="KW-0807">Transducer</keyword>